<sequence>MSALLKMHSVRRLFSPSLARSISDAAKFPRITTHYTLNPREKDERWTEVDMERCVEEVDLVIVGGGPAGMSAAIRAKQLAAEKDQEIRVCVVEKAAEVGGHILSGAVIDPISLNELIPDWQEQGAPLNTPVTKDTFSFLTGSGRISIPVFKGWPMDNHGNYVVRLGHLVKWLGDQAEALGVEIYPGCAASEVLFHEDGSVKGIATNDVGIAKSGAPKDTFARGMELHAKTTIFAEGCRGHLTKQIMQKFGLNEGSEPQAYGIGLKEVWEIAPEKHQPGLVEHTIGWPLDRFTYGGSFLYHLNEPTPTIAVGFVVGLNYKNPWLSPFQEFQRFKTHPKVRHVFEGATRIAYGARAINEGGFQSLPQKLSFPGGCLVGCSAGFLNVPRIKGSHYAMKSGMLAAESAFEAINADAQSTAGVEPTGYAEKIKNSFVWKDLYSVRNVHPSFHNPLGLYGGLVLSGFSIFMGGREPWTLKHGPQDHESLQPASSCQPIVYPKPDGKISFDLLSSVALTGTNHEGDQPAHLTLKDDRIPVEHNLALYEGPEQRFCPAGVYEYVPNEEGGNMKLQINAQNCIHCKTCDIKDPKQNINWVVPEGGGGPAYNGM</sequence>
<evidence type="ECO:0000256" key="8">
    <source>
        <dbReference type="ARBA" id="ARBA00022982"/>
    </source>
</evidence>
<dbReference type="EMBL" id="CM000157">
    <property type="protein sequence ID" value="EDW89578.1"/>
    <property type="molecule type" value="Genomic_DNA"/>
</dbReference>
<evidence type="ECO:0000256" key="3">
    <source>
        <dbReference type="ARBA" id="ARBA00022448"/>
    </source>
</evidence>
<dbReference type="SUPFAM" id="SSF54862">
    <property type="entry name" value="4Fe-4S ferredoxins"/>
    <property type="match status" value="1"/>
</dbReference>
<dbReference type="AlphaFoldDB" id="B4NX17"/>
<keyword evidence="18" id="KW-1185">Reference proteome</keyword>
<dbReference type="GO" id="GO:0051539">
    <property type="term" value="F:4 iron, 4 sulfur cluster binding"/>
    <property type="evidence" value="ECO:0007669"/>
    <property type="project" value="UniProtKB-UniRule"/>
</dbReference>
<evidence type="ECO:0000256" key="9">
    <source>
        <dbReference type="ARBA" id="ARBA00023002"/>
    </source>
</evidence>
<protein>
    <recommendedName>
        <fullName evidence="14">Electron transfer flavoprotein-ubiquinone oxidoreductase</fullName>
        <shortName evidence="14">ETF-QO</shortName>
        <ecNumber evidence="14">1.5.5.1</ecNumber>
    </recommendedName>
</protein>
<keyword evidence="4" id="KW-0004">4Fe-4S</keyword>
<evidence type="ECO:0000256" key="5">
    <source>
        <dbReference type="ARBA" id="ARBA00022630"/>
    </source>
</evidence>
<dbReference type="Gene3D" id="3.50.50.60">
    <property type="entry name" value="FAD/NAD(P)-binding domain"/>
    <property type="match status" value="1"/>
</dbReference>
<organism evidence="17 18">
    <name type="scientific">Drosophila yakuba</name>
    <name type="common">Fruit fly</name>
    <dbReference type="NCBI Taxonomy" id="7245"/>
    <lineage>
        <taxon>Eukaryota</taxon>
        <taxon>Metazoa</taxon>
        <taxon>Ecdysozoa</taxon>
        <taxon>Arthropoda</taxon>
        <taxon>Hexapoda</taxon>
        <taxon>Insecta</taxon>
        <taxon>Pterygota</taxon>
        <taxon>Neoptera</taxon>
        <taxon>Endopterygota</taxon>
        <taxon>Diptera</taxon>
        <taxon>Brachycera</taxon>
        <taxon>Muscomorpha</taxon>
        <taxon>Ephydroidea</taxon>
        <taxon>Drosophilidae</taxon>
        <taxon>Drosophila</taxon>
        <taxon>Sophophora</taxon>
    </lineage>
</organism>
<keyword evidence="12 14" id="KW-0830">Ubiquinone</keyword>
<dbReference type="GO" id="GO:0006635">
    <property type="term" value="P:fatty acid beta-oxidation"/>
    <property type="evidence" value="ECO:0007669"/>
    <property type="project" value="EnsemblMetazoa"/>
</dbReference>
<dbReference type="OMA" id="INFQNCV"/>
<evidence type="ECO:0000313" key="18">
    <source>
        <dbReference type="Proteomes" id="UP000002282"/>
    </source>
</evidence>
<dbReference type="InterPro" id="IPR049398">
    <property type="entry name" value="ETF-QO/FixC_UQ-bd"/>
</dbReference>
<dbReference type="EC" id="1.5.5.1" evidence="14"/>
<dbReference type="Pfam" id="PF13450">
    <property type="entry name" value="NAD_binding_8"/>
    <property type="match status" value="1"/>
</dbReference>
<accession>B4NX17</accession>
<dbReference type="GO" id="GO:0004174">
    <property type="term" value="F:electron-transferring-flavoprotein dehydrogenase activity"/>
    <property type="evidence" value="ECO:0007669"/>
    <property type="project" value="UniProtKB-UniRule"/>
</dbReference>
<evidence type="ECO:0000313" key="17">
    <source>
        <dbReference type="EMBL" id="EDW89578.1"/>
    </source>
</evidence>
<dbReference type="SUPFAM" id="SSF51905">
    <property type="entry name" value="FAD/NAD(P)-binding domain"/>
    <property type="match status" value="1"/>
</dbReference>
<name>B4NX17_DROYA</name>
<evidence type="ECO:0000259" key="15">
    <source>
        <dbReference type="Pfam" id="PF05187"/>
    </source>
</evidence>
<evidence type="ECO:0000256" key="14">
    <source>
        <dbReference type="RuleBase" id="RU366068"/>
    </source>
</evidence>
<dbReference type="Gene3D" id="3.30.70.20">
    <property type="match status" value="1"/>
</dbReference>
<comment type="cofactor">
    <cofactor evidence="1 14">
        <name>FAD</name>
        <dbReference type="ChEBI" id="CHEBI:57692"/>
    </cofactor>
</comment>
<dbReference type="eggNOG" id="KOG2415">
    <property type="taxonomic scope" value="Eukaryota"/>
</dbReference>
<evidence type="ECO:0000256" key="4">
    <source>
        <dbReference type="ARBA" id="ARBA00022485"/>
    </source>
</evidence>
<comment type="cofactor">
    <cofactor evidence="14">
        <name>[4Fe-4S] cluster</name>
        <dbReference type="ChEBI" id="CHEBI:49883"/>
    </cofactor>
    <text evidence="14">Binds 1 [4Fe-4S] cluster.</text>
</comment>
<evidence type="ECO:0000256" key="2">
    <source>
        <dbReference type="ARBA" id="ARBA00002819"/>
    </source>
</evidence>
<keyword evidence="11 14" id="KW-0411">Iron-sulfur</keyword>
<keyword evidence="7 14" id="KW-0274">FAD</keyword>
<keyword evidence="8 14" id="KW-0249">Electron transport</keyword>
<dbReference type="PANTHER" id="PTHR10617:SF107">
    <property type="entry name" value="ELECTRON TRANSFER FLAVOPROTEIN-UBIQUINONE OXIDOREDUCTASE, MITOCHONDRIAL"/>
    <property type="match status" value="1"/>
</dbReference>
<reference evidence="17 18" key="2">
    <citation type="journal article" date="2007" name="PLoS Biol.">
        <title>Principles of genome evolution in the Drosophila melanogaster species group.</title>
        <authorList>
            <person name="Ranz J.M."/>
            <person name="Maurin D."/>
            <person name="Chan Y.S."/>
            <person name="von Grotthuss M."/>
            <person name="Hillier L.W."/>
            <person name="Roote J."/>
            <person name="Ashburner M."/>
            <person name="Bergman C.M."/>
        </authorList>
    </citation>
    <scope>NUCLEOTIDE SEQUENCE [LARGE SCALE GENOMIC DNA]</scope>
    <source>
        <strain evidence="18">Tai18E2 / Tucson 14021-0261.01</strain>
    </source>
</reference>
<gene>
    <name evidence="17" type="primary">Dyak\GE19317</name>
    <name evidence="17" type="synonym">dyak_GLEANR_3090</name>
    <name evidence="17" type="synonym">GE19317</name>
    <name evidence="17" type="ORF">Dyak_GE19317</name>
</gene>
<comment type="function">
    <text evidence="2 14">Accepts electrons from ETF and reduces ubiquinone.</text>
</comment>
<dbReference type="InterPro" id="IPR007859">
    <property type="entry name" value="ETF-QO/FixX_C"/>
</dbReference>
<evidence type="ECO:0000256" key="11">
    <source>
        <dbReference type="ARBA" id="ARBA00023014"/>
    </source>
</evidence>
<dbReference type="PhylomeDB" id="B4NX17"/>
<reference evidence="17 18" key="1">
    <citation type="journal article" date="2007" name="Nature">
        <title>Evolution of genes and genomes on the Drosophila phylogeny.</title>
        <authorList>
            <consortium name="Drosophila 12 Genomes Consortium"/>
            <person name="Clark A.G."/>
            <person name="Eisen M.B."/>
            <person name="Smith D.R."/>
            <person name="Bergman C.M."/>
            <person name="Oliver B."/>
            <person name="Markow T.A."/>
            <person name="Kaufman T.C."/>
            <person name="Kellis M."/>
            <person name="Gelbart W."/>
            <person name="Iyer V.N."/>
            <person name="Pollard D.A."/>
            <person name="Sackton T.B."/>
            <person name="Larracuente A.M."/>
            <person name="Singh N.D."/>
            <person name="Abad J.P."/>
            <person name="Abt D.N."/>
            <person name="Adryan B."/>
            <person name="Aguade M."/>
            <person name="Akashi H."/>
            <person name="Anderson W.W."/>
            <person name="Aquadro C.F."/>
            <person name="Ardell D.H."/>
            <person name="Arguello R."/>
            <person name="Artieri C.G."/>
            <person name="Barbash D.A."/>
            <person name="Barker D."/>
            <person name="Barsanti P."/>
            <person name="Batterham P."/>
            <person name="Batzoglou S."/>
            <person name="Begun D."/>
            <person name="Bhutkar A."/>
            <person name="Blanco E."/>
            <person name="Bosak S.A."/>
            <person name="Bradley R.K."/>
            <person name="Brand A.D."/>
            <person name="Brent M.R."/>
            <person name="Brooks A.N."/>
            <person name="Brown R.H."/>
            <person name="Butlin R.K."/>
            <person name="Caggese C."/>
            <person name="Calvi B.R."/>
            <person name="Bernardo de Carvalho A."/>
            <person name="Caspi A."/>
            <person name="Castrezana S."/>
            <person name="Celniker S.E."/>
            <person name="Chang J.L."/>
            <person name="Chapple C."/>
            <person name="Chatterji S."/>
            <person name="Chinwalla A."/>
            <person name="Civetta A."/>
            <person name="Clifton S.W."/>
            <person name="Comeron J.M."/>
            <person name="Costello J.C."/>
            <person name="Coyne J.A."/>
            <person name="Daub J."/>
            <person name="David R.G."/>
            <person name="Delcher A.L."/>
            <person name="Delehaunty K."/>
            <person name="Do C.B."/>
            <person name="Ebling H."/>
            <person name="Edwards K."/>
            <person name="Eickbush T."/>
            <person name="Evans J.D."/>
            <person name="Filipski A."/>
            <person name="Findeiss S."/>
            <person name="Freyhult E."/>
            <person name="Fulton L."/>
            <person name="Fulton R."/>
            <person name="Garcia A.C."/>
            <person name="Gardiner A."/>
            <person name="Garfield D.A."/>
            <person name="Garvin B.E."/>
            <person name="Gibson G."/>
            <person name="Gilbert D."/>
            <person name="Gnerre S."/>
            <person name="Godfrey J."/>
            <person name="Good R."/>
            <person name="Gotea V."/>
            <person name="Gravely B."/>
            <person name="Greenberg A.J."/>
            <person name="Griffiths-Jones S."/>
            <person name="Gross S."/>
            <person name="Guigo R."/>
            <person name="Gustafson E.A."/>
            <person name="Haerty W."/>
            <person name="Hahn M.W."/>
            <person name="Halligan D.L."/>
            <person name="Halpern A.L."/>
            <person name="Halter G.M."/>
            <person name="Han M.V."/>
            <person name="Heger A."/>
            <person name="Hillier L."/>
            <person name="Hinrichs A.S."/>
            <person name="Holmes I."/>
            <person name="Hoskins R.A."/>
            <person name="Hubisz M.J."/>
            <person name="Hultmark D."/>
            <person name="Huntley M.A."/>
            <person name="Jaffe D.B."/>
            <person name="Jagadeeshan S."/>
            <person name="Jeck W.R."/>
            <person name="Johnson J."/>
            <person name="Jones C.D."/>
            <person name="Jordan W.C."/>
            <person name="Karpen G.H."/>
            <person name="Kataoka E."/>
            <person name="Keightley P.D."/>
            <person name="Kheradpour P."/>
            <person name="Kirkness E.F."/>
            <person name="Koerich L.B."/>
            <person name="Kristiansen K."/>
            <person name="Kudrna D."/>
            <person name="Kulathinal R.J."/>
            <person name="Kumar S."/>
            <person name="Kwok R."/>
            <person name="Lander E."/>
            <person name="Langley C.H."/>
            <person name="Lapoint R."/>
            <person name="Lazzaro B.P."/>
            <person name="Lee S.J."/>
            <person name="Levesque L."/>
            <person name="Li R."/>
            <person name="Lin C.F."/>
            <person name="Lin M.F."/>
            <person name="Lindblad-Toh K."/>
            <person name="Llopart A."/>
            <person name="Long M."/>
            <person name="Low L."/>
            <person name="Lozovsky E."/>
            <person name="Lu J."/>
            <person name="Luo M."/>
            <person name="Machado C.A."/>
            <person name="Makalowski W."/>
            <person name="Marzo M."/>
            <person name="Matsuda M."/>
            <person name="Matzkin L."/>
            <person name="McAllister B."/>
            <person name="McBride C.S."/>
            <person name="McKernan B."/>
            <person name="McKernan K."/>
            <person name="Mendez-Lago M."/>
            <person name="Minx P."/>
            <person name="Mollenhauer M.U."/>
            <person name="Montooth K."/>
            <person name="Mount S.M."/>
            <person name="Mu X."/>
            <person name="Myers E."/>
            <person name="Negre B."/>
            <person name="Newfeld S."/>
            <person name="Nielsen R."/>
            <person name="Noor M.A."/>
            <person name="O'Grady P."/>
            <person name="Pachter L."/>
            <person name="Papaceit M."/>
            <person name="Parisi M.J."/>
            <person name="Parisi M."/>
            <person name="Parts L."/>
            <person name="Pedersen J.S."/>
            <person name="Pesole G."/>
            <person name="Phillippy A.M."/>
            <person name="Ponting C.P."/>
            <person name="Pop M."/>
            <person name="Porcelli D."/>
            <person name="Powell J.R."/>
            <person name="Prohaska S."/>
            <person name="Pruitt K."/>
            <person name="Puig M."/>
            <person name="Quesneville H."/>
            <person name="Ram K.R."/>
            <person name="Rand D."/>
            <person name="Rasmussen M.D."/>
            <person name="Reed L.K."/>
            <person name="Reenan R."/>
            <person name="Reily A."/>
            <person name="Remington K.A."/>
            <person name="Rieger T.T."/>
            <person name="Ritchie M.G."/>
            <person name="Robin C."/>
            <person name="Rogers Y.H."/>
            <person name="Rohde C."/>
            <person name="Rozas J."/>
            <person name="Rubenfield M.J."/>
            <person name="Ruiz A."/>
            <person name="Russo S."/>
            <person name="Salzberg S.L."/>
            <person name="Sanchez-Gracia A."/>
            <person name="Saranga D.J."/>
            <person name="Sato H."/>
            <person name="Schaeffer S.W."/>
            <person name="Schatz M.C."/>
            <person name="Schlenke T."/>
            <person name="Schwartz R."/>
            <person name="Segarra C."/>
            <person name="Singh R.S."/>
            <person name="Sirot L."/>
            <person name="Sirota M."/>
            <person name="Sisneros N.B."/>
            <person name="Smith C.D."/>
            <person name="Smith T.F."/>
            <person name="Spieth J."/>
            <person name="Stage D.E."/>
            <person name="Stark A."/>
            <person name="Stephan W."/>
            <person name="Strausberg R.L."/>
            <person name="Strempel S."/>
            <person name="Sturgill D."/>
            <person name="Sutton G."/>
            <person name="Sutton G.G."/>
            <person name="Tao W."/>
            <person name="Teichmann S."/>
            <person name="Tobari Y.N."/>
            <person name="Tomimura Y."/>
            <person name="Tsolas J.M."/>
            <person name="Valente V.L."/>
            <person name="Venter E."/>
            <person name="Venter J.C."/>
            <person name="Vicario S."/>
            <person name="Vieira F.G."/>
            <person name="Vilella A.J."/>
            <person name="Villasante A."/>
            <person name="Walenz B."/>
            <person name="Wang J."/>
            <person name="Wasserman M."/>
            <person name="Watts T."/>
            <person name="Wilson D."/>
            <person name="Wilson R.K."/>
            <person name="Wing R.A."/>
            <person name="Wolfner M.F."/>
            <person name="Wong A."/>
            <person name="Wong G.K."/>
            <person name="Wu C.I."/>
            <person name="Wu G."/>
            <person name="Yamamoto D."/>
            <person name="Yang H.P."/>
            <person name="Yang S.P."/>
            <person name="Yorke J.A."/>
            <person name="Yoshida K."/>
            <person name="Zdobnov E."/>
            <person name="Zhang P."/>
            <person name="Zhang Y."/>
            <person name="Zimin A.V."/>
            <person name="Baldwin J."/>
            <person name="Abdouelleil A."/>
            <person name="Abdulkadir J."/>
            <person name="Abebe A."/>
            <person name="Abera B."/>
            <person name="Abreu J."/>
            <person name="Acer S.C."/>
            <person name="Aftuck L."/>
            <person name="Alexander A."/>
            <person name="An P."/>
            <person name="Anderson E."/>
            <person name="Anderson S."/>
            <person name="Arachi H."/>
            <person name="Azer M."/>
            <person name="Bachantsang P."/>
            <person name="Barry A."/>
            <person name="Bayul T."/>
            <person name="Berlin A."/>
            <person name="Bessette D."/>
            <person name="Bloom T."/>
            <person name="Blye J."/>
            <person name="Boguslavskiy L."/>
            <person name="Bonnet C."/>
            <person name="Boukhgalter B."/>
            <person name="Bourzgui I."/>
            <person name="Brown A."/>
            <person name="Cahill P."/>
            <person name="Channer S."/>
            <person name="Cheshatsang Y."/>
            <person name="Chuda L."/>
            <person name="Citroen M."/>
            <person name="Collymore A."/>
            <person name="Cooke P."/>
            <person name="Costello M."/>
            <person name="D'Aco K."/>
            <person name="Daza R."/>
            <person name="De Haan G."/>
            <person name="DeGray S."/>
            <person name="DeMaso C."/>
            <person name="Dhargay N."/>
            <person name="Dooley K."/>
            <person name="Dooley E."/>
            <person name="Doricent M."/>
            <person name="Dorje P."/>
            <person name="Dorjee K."/>
            <person name="Dupes A."/>
            <person name="Elong R."/>
            <person name="Falk J."/>
            <person name="Farina A."/>
            <person name="Faro S."/>
            <person name="Ferguson D."/>
            <person name="Fisher S."/>
            <person name="Foley C.D."/>
            <person name="Franke A."/>
            <person name="Friedrich D."/>
            <person name="Gadbois L."/>
            <person name="Gearin G."/>
            <person name="Gearin C.R."/>
            <person name="Giannoukos G."/>
            <person name="Goode T."/>
            <person name="Graham J."/>
            <person name="Grandbois E."/>
            <person name="Grewal S."/>
            <person name="Gyaltsen K."/>
            <person name="Hafez N."/>
            <person name="Hagos B."/>
            <person name="Hall J."/>
            <person name="Henson C."/>
            <person name="Hollinger A."/>
            <person name="Honan T."/>
            <person name="Huard M.D."/>
            <person name="Hughes L."/>
            <person name="Hurhula B."/>
            <person name="Husby M.E."/>
            <person name="Kamat A."/>
            <person name="Kanga B."/>
            <person name="Kashin S."/>
            <person name="Khazanovich D."/>
            <person name="Kisner P."/>
            <person name="Lance K."/>
            <person name="Lara M."/>
            <person name="Lee W."/>
            <person name="Lennon N."/>
            <person name="Letendre F."/>
            <person name="LeVine R."/>
            <person name="Lipovsky A."/>
            <person name="Liu X."/>
            <person name="Liu J."/>
            <person name="Liu S."/>
            <person name="Lokyitsang T."/>
            <person name="Lokyitsang Y."/>
            <person name="Lubonja R."/>
            <person name="Lui A."/>
            <person name="MacDonald P."/>
            <person name="Magnisalis V."/>
            <person name="Maru K."/>
            <person name="Matthews C."/>
            <person name="McCusker W."/>
            <person name="McDonough S."/>
            <person name="Mehta T."/>
            <person name="Meldrim J."/>
            <person name="Meneus L."/>
            <person name="Mihai O."/>
            <person name="Mihalev A."/>
            <person name="Mihova T."/>
            <person name="Mittelman R."/>
            <person name="Mlenga V."/>
            <person name="Montmayeur A."/>
            <person name="Mulrain L."/>
            <person name="Navidi A."/>
            <person name="Naylor J."/>
            <person name="Negash T."/>
            <person name="Nguyen T."/>
            <person name="Nguyen N."/>
            <person name="Nicol R."/>
            <person name="Norbu C."/>
            <person name="Norbu N."/>
            <person name="Novod N."/>
            <person name="O'Neill B."/>
            <person name="Osman S."/>
            <person name="Markiewicz E."/>
            <person name="Oyono O.L."/>
            <person name="Patti C."/>
            <person name="Phunkhang P."/>
            <person name="Pierre F."/>
            <person name="Priest M."/>
            <person name="Raghuraman S."/>
            <person name="Rege F."/>
            <person name="Reyes R."/>
            <person name="Rise C."/>
            <person name="Rogov P."/>
            <person name="Ross K."/>
            <person name="Ryan E."/>
            <person name="Settipalli S."/>
            <person name="Shea T."/>
            <person name="Sherpa N."/>
            <person name="Shi L."/>
            <person name="Shih D."/>
            <person name="Sparrow T."/>
            <person name="Spaulding J."/>
            <person name="Stalker J."/>
            <person name="Stange-Thomann N."/>
            <person name="Stavropoulos S."/>
            <person name="Stone C."/>
            <person name="Strader C."/>
            <person name="Tesfaye S."/>
            <person name="Thomson T."/>
            <person name="Thoulutsang Y."/>
            <person name="Thoulutsang D."/>
            <person name="Topham K."/>
            <person name="Topping I."/>
            <person name="Tsamla T."/>
            <person name="Vassiliev H."/>
            <person name="Vo A."/>
            <person name="Wangchuk T."/>
            <person name="Wangdi T."/>
            <person name="Weiand M."/>
            <person name="Wilkinson J."/>
            <person name="Wilson A."/>
            <person name="Yadav S."/>
            <person name="Young G."/>
            <person name="Yu Q."/>
            <person name="Zembek L."/>
            <person name="Zhong D."/>
            <person name="Zimmer A."/>
            <person name="Zwirko Z."/>
            <person name="Jaffe D.B."/>
            <person name="Alvarez P."/>
            <person name="Brockman W."/>
            <person name="Butler J."/>
            <person name="Chin C."/>
            <person name="Gnerre S."/>
            <person name="Grabherr M."/>
            <person name="Kleber M."/>
            <person name="Mauceli E."/>
            <person name="MacCallum I."/>
        </authorList>
    </citation>
    <scope>NUCLEOTIDE SEQUENCE [LARGE SCALE GENOMIC DNA]</scope>
    <source>
        <strain evidence="18">Tai18E2 / Tucson 14021-0261.01</strain>
    </source>
</reference>
<dbReference type="FunFam" id="3.30.70.20:FF:000012">
    <property type="entry name" value="Electron transfer flavoprotein-ubiquinone oxidoreductase, mitochondrial"/>
    <property type="match status" value="1"/>
</dbReference>
<dbReference type="OrthoDB" id="437331at2759"/>
<dbReference type="InterPro" id="IPR040156">
    <property type="entry name" value="ETF-QO"/>
</dbReference>
<feature type="domain" description="ETF-QO/FixC ubiquinone-binding" evidence="16">
    <location>
        <begin position="260"/>
        <end position="355"/>
    </location>
</feature>
<keyword evidence="9 14" id="KW-0560">Oxidoreductase</keyword>
<evidence type="ECO:0000256" key="10">
    <source>
        <dbReference type="ARBA" id="ARBA00023004"/>
    </source>
</evidence>
<dbReference type="PANTHER" id="PTHR10617">
    <property type="entry name" value="ELECTRON TRANSFER FLAVOPROTEIN-UBIQUINONE OXIDOREDUCTASE"/>
    <property type="match status" value="1"/>
</dbReference>
<dbReference type="Pfam" id="PF05187">
    <property type="entry name" value="Fer4_ETF_QO"/>
    <property type="match status" value="1"/>
</dbReference>
<dbReference type="GO" id="GO:0005743">
    <property type="term" value="C:mitochondrial inner membrane"/>
    <property type="evidence" value="ECO:0007669"/>
    <property type="project" value="TreeGrafter"/>
</dbReference>
<dbReference type="Proteomes" id="UP000002282">
    <property type="component" value="Chromosome 2L"/>
</dbReference>
<evidence type="ECO:0000256" key="6">
    <source>
        <dbReference type="ARBA" id="ARBA00022723"/>
    </source>
</evidence>
<keyword evidence="10 14" id="KW-0408">Iron</keyword>
<evidence type="ECO:0000256" key="12">
    <source>
        <dbReference type="ARBA" id="ARBA00023075"/>
    </source>
</evidence>
<evidence type="ECO:0000256" key="13">
    <source>
        <dbReference type="ARBA" id="ARBA00052682"/>
    </source>
</evidence>
<keyword evidence="5 14" id="KW-0285">Flavoprotein</keyword>
<evidence type="ECO:0000256" key="7">
    <source>
        <dbReference type="ARBA" id="ARBA00022827"/>
    </source>
</evidence>
<comment type="catalytic activity">
    <reaction evidence="13 14">
        <text>a ubiquinone + reduced [electron-transfer flavoprotein] = a ubiquinol + oxidized [electron-transfer flavoprotein] + H(+)</text>
        <dbReference type="Rhea" id="RHEA:24052"/>
        <dbReference type="Rhea" id="RHEA-COMP:9565"/>
        <dbReference type="Rhea" id="RHEA-COMP:9566"/>
        <dbReference type="Rhea" id="RHEA-COMP:10685"/>
        <dbReference type="Rhea" id="RHEA-COMP:10686"/>
        <dbReference type="ChEBI" id="CHEBI:15378"/>
        <dbReference type="ChEBI" id="CHEBI:16389"/>
        <dbReference type="ChEBI" id="CHEBI:17976"/>
        <dbReference type="ChEBI" id="CHEBI:57692"/>
        <dbReference type="ChEBI" id="CHEBI:58307"/>
        <dbReference type="EC" id="1.5.5.1"/>
    </reaction>
</comment>
<dbReference type="HOGENOM" id="CLU_009667_4_0_1"/>
<dbReference type="InterPro" id="IPR036188">
    <property type="entry name" value="FAD/NAD-bd_sf"/>
</dbReference>
<dbReference type="Gene3D" id="3.30.9.90">
    <property type="match status" value="1"/>
</dbReference>
<dbReference type="SUPFAM" id="SSF54373">
    <property type="entry name" value="FAD-linked reductases, C-terminal domain"/>
    <property type="match status" value="1"/>
</dbReference>
<dbReference type="GO" id="GO:0046872">
    <property type="term" value="F:metal ion binding"/>
    <property type="evidence" value="ECO:0007669"/>
    <property type="project" value="UniProtKB-KW"/>
</dbReference>
<keyword evidence="3 14" id="KW-0813">Transport</keyword>
<feature type="domain" description="ETF-QO/FixX C-terminal" evidence="15">
    <location>
        <begin position="499"/>
        <end position="602"/>
    </location>
</feature>
<dbReference type="KEGG" id="dya:Dyak_GE19317"/>
<dbReference type="SMR" id="B4NX17"/>
<evidence type="ECO:0000256" key="1">
    <source>
        <dbReference type="ARBA" id="ARBA00001974"/>
    </source>
</evidence>
<proteinExistence type="predicted"/>
<dbReference type="Pfam" id="PF21162">
    <property type="entry name" value="ETFQO_UQ-bd"/>
    <property type="match status" value="1"/>
</dbReference>
<evidence type="ECO:0000259" key="16">
    <source>
        <dbReference type="Pfam" id="PF21162"/>
    </source>
</evidence>
<keyword evidence="6 14" id="KW-0479">Metal-binding</keyword>